<sequence>MEKSTVDQAVQNLRSRIAAAGKNAGNKGAAIQQAVTDMLQGMGIPVTPTQVAQRAAGVIQKTKSYAHYTPVARKKSGKG</sequence>
<evidence type="ECO:0000313" key="2">
    <source>
        <dbReference type="Proteomes" id="UP000294813"/>
    </source>
</evidence>
<dbReference type="Proteomes" id="UP000294813">
    <property type="component" value="Unassembled WGS sequence"/>
</dbReference>
<accession>A0A4R2RWN2</accession>
<dbReference type="RefSeq" id="WP_131917609.1">
    <property type="nucleotide sequence ID" value="NZ_JAOQNU010000001.1"/>
</dbReference>
<name>A0A4R2RWN2_9FIRM</name>
<keyword evidence="2" id="KW-1185">Reference proteome</keyword>
<proteinExistence type="predicted"/>
<organism evidence="1 2">
    <name type="scientific">Heliophilum fasciatum</name>
    <dbReference type="NCBI Taxonomy" id="35700"/>
    <lineage>
        <taxon>Bacteria</taxon>
        <taxon>Bacillati</taxon>
        <taxon>Bacillota</taxon>
        <taxon>Clostridia</taxon>
        <taxon>Eubacteriales</taxon>
        <taxon>Heliobacteriaceae</taxon>
        <taxon>Heliophilum</taxon>
    </lineage>
</organism>
<protein>
    <submittedName>
        <fullName evidence="1">Uncharacterized protein</fullName>
    </submittedName>
</protein>
<dbReference type="AlphaFoldDB" id="A0A4R2RWN2"/>
<comment type="caution">
    <text evidence="1">The sequence shown here is derived from an EMBL/GenBank/DDBJ whole genome shotgun (WGS) entry which is preliminary data.</text>
</comment>
<gene>
    <name evidence="1" type="ORF">EDD73_10131</name>
</gene>
<reference evidence="1 2" key="1">
    <citation type="submission" date="2019-03" db="EMBL/GenBank/DDBJ databases">
        <title>Genomic Encyclopedia of Type Strains, Phase IV (KMG-IV): sequencing the most valuable type-strain genomes for metagenomic binning, comparative biology and taxonomic classification.</title>
        <authorList>
            <person name="Goeker M."/>
        </authorList>
    </citation>
    <scope>NUCLEOTIDE SEQUENCE [LARGE SCALE GENOMIC DNA]</scope>
    <source>
        <strain evidence="1 2">DSM 11170</strain>
    </source>
</reference>
<dbReference type="EMBL" id="SLXT01000001">
    <property type="protein sequence ID" value="TCP68870.1"/>
    <property type="molecule type" value="Genomic_DNA"/>
</dbReference>
<evidence type="ECO:0000313" key="1">
    <source>
        <dbReference type="EMBL" id="TCP68870.1"/>
    </source>
</evidence>